<comment type="caution">
    <text evidence="1">The sequence shown here is derived from an EMBL/GenBank/DDBJ whole genome shotgun (WGS) entry which is preliminary data.</text>
</comment>
<keyword evidence="2" id="KW-1185">Reference proteome</keyword>
<dbReference type="InterPro" id="IPR029058">
    <property type="entry name" value="AB_hydrolase_fold"/>
</dbReference>
<dbReference type="GO" id="GO:0016787">
    <property type="term" value="F:hydrolase activity"/>
    <property type="evidence" value="ECO:0007669"/>
    <property type="project" value="UniProtKB-KW"/>
</dbReference>
<dbReference type="SUPFAM" id="SSF53474">
    <property type="entry name" value="alpha/beta-Hydrolases"/>
    <property type="match status" value="1"/>
</dbReference>
<reference evidence="1" key="1">
    <citation type="submission" date="2023-06" db="EMBL/GenBank/DDBJ databases">
        <authorList>
            <person name="Zhang S."/>
        </authorList>
    </citation>
    <scope>NUCLEOTIDE SEQUENCE</scope>
    <source>
        <strain evidence="1">SG2303</strain>
    </source>
</reference>
<protein>
    <submittedName>
        <fullName evidence="1">Alpha/beta hydrolase</fullName>
    </submittedName>
</protein>
<proteinExistence type="predicted"/>
<name>A0ABT7XIX1_9NEIS</name>
<evidence type="ECO:0000313" key="1">
    <source>
        <dbReference type="EMBL" id="MDN0073741.1"/>
    </source>
</evidence>
<evidence type="ECO:0000313" key="2">
    <source>
        <dbReference type="Proteomes" id="UP001168540"/>
    </source>
</evidence>
<gene>
    <name evidence="1" type="ORF">QU481_02380</name>
</gene>
<keyword evidence="1" id="KW-0378">Hydrolase</keyword>
<dbReference type="Gene3D" id="3.40.50.1820">
    <property type="entry name" value="alpha/beta hydrolase"/>
    <property type="match status" value="1"/>
</dbReference>
<dbReference type="Proteomes" id="UP001168540">
    <property type="component" value="Unassembled WGS sequence"/>
</dbReference>
<organism evidence="1 2">
    <name type="scientific">Crenobacter oryzisoli</name>
    <dbReference type="NCBI Taxonomy" id="3056844"/>
    <lineage>
        <taxon>Bacteria</taxon>
        <taxon>Pseudomonadati</taxon>
        <taxon>Pseudomonadota</taxon>
        <taxon>Betaproteobacteria</taxon>
        <taxon>Neisseriales</taxon>
        <taxon>Neisseriaceae</taxon>
        <taxon>Crenobacter</taxon>
    </lineage>
</organism>
<dbReference type="RefSeq" id="WP_289828276.1">
    <property type="nucleotide sequence ID" value="NZ_JAUEDK010000003.1"/>
</dbReference>
<sequence length="251" mass="26881">MKTPEWSPPAQPGNALFIPAARPGGPLVVVLPGAYGTPDDVVEQGLAEMLAVRHPSANLLALPVDPLAVTQGVALDRLTAELAPWCELFGPVWLVGISLGALLVLAYLAEKGEGVRGAVALTPYLGSRALEQDIRRAGGPAAWAGNQRPDWDARHLEERVWHWLAGGGAQRVPVMLGLAKSDRFHSSQQLASGCWPAERCFSVAGGHDWAAWRALWGAWLDRVQSLDKGRDEAPTPATEPVVVRPLRAAAW</sequence>
<dbReference type="EMBL" id="JAUEDK010000003">
    <property type="protein sequence ID" value="MDN0073741.1"/>
    <property type="molecule type" value="Genomic_DNA"/>
</dbReference>
<accession>A0ABT7XIX1</accession>